<dbReference type="PANTHER" id="PTHR43649">
    <property type="entry name" value="ARABINOSE-BINDING PROTEIN-RELATED"/>
    <property type="match status" value="1"/>
</dbReference>
<proteinExistence type="predicted"/>
<dbReference type="RefSeq" id="WP_209345162.1">
    <property type="nucleotide sequence ID" value="NZ_JAGIQL010000214.1"/>
</dbReference>
<name>A0A940MLL5_9ACTN</name>
<dbReference type="EMBL" id="JAGIQL010000214">
    <property type="protein sequence ID" value="MBP0461656.1"/>
    <property type="molecule type" value="Genomic_DNA"/>
</dbReference>
<sequence>MKTTVATVRRTRPLHAAAVATAVLASLGLSACSGGGSGDSADGTVHLSFSWWGDATRAKSTEAAIKVFEKAHPKIKVSTTYAQFGPYNQKLATQMAGGGAPDLIQIDWGNQSQYAQSNTLMDLSSGPAKVDFSGLDPKFAGSGKSGDKQVALPFGQATQSVVVDVTKLKSLGVPVPKPGWTWNDVASFGKAVHDKSHGKVSGITDPGITWAAFQSWLDQRGTSLYTKDGELGFTQADLEGFWNFCDALRKSGAATPANQTTTFSNGPAEDPLAKGTTVAEWDYDSIYASHAAANKDQLALLPLPSVNGKTGMYAKPSMLLSVYAGSKHPKEAAELLGFLINDPKAAKALGTSRGMFPNLKARASQAADATGGDKVVSDFEKANQAGLSPTPTAPPKGDGQLITLMQREYGSISFGQESVKAGAKDFMTQAKQALAK</sequence>
<evidence type="ECO:0000313" key="2">
    <source>
        <dbReference type="EMBL" id="MBP0461656.1"/>
    </source>
</evidence>
<dbReference type="InterPro" id="IPR006059">
    <property type="entry name" value="SBP"/>
</dbReference>
<dbReference type="PANTHER" id="PTHR43649:SF11">
    <property type="entry name" value="ABC TRANSPORTER SUBSTRATE-BINDING PROTEIN YESO-RELATED"/>
    <property type="match status" value="1"/>
</dbReference>
<organism evidence="2 3">
    <name type="scientific">Streptomyces montanisoli</name>
    <dbReference type="NCBI Taxonomy" id="2798581"/>
    <lineage>
        <taxon>Bacteria</taxon>
        <taxon>Bacillati</taxon>
        <taxon>Actinomycetota</taxon>
        <taxon>Actinomycetes</taxon>
        <taxon>Kitasatosporales</taxon>
        <taxon>Streptomycetaceae</taxon>
        <taxon>Streptomyces</taxon>
    </lineage>
</organism>
<gene>
    <name evidence="2" type="ORF">JFN87_29985</name>
</gene>
<comment type="caution">
    <text evidence="2">The sequence shown here is derived from an EMBL/GenBank/DDBJ whole genome shotgun (WGS) entry which is preliminary data.</text>
</comment>
<dbReference type="Gene3D" id="3.40.190.10">
    <property type="entry name" value="Periplasmic binding protein-like II"/>
    <property type="match status" value="2"/>
</dbReference>
<dbReference type="PROSITE" id="PS51257">
    <property type="entry name" value="PROKAR_LIPOPROTEIN"/>
    <property type="match status" value="1"/>
</dbReference>
<protein>
    <submittedName>
        <fullName evidence="2">Extracellular solute-binding protein</fullName>
    </submittedName>
</protein>
<evidence type="ECO:0000256" key="1">
    <source>
        <dbReference type="SAM" id="SignalP"/>
    </source>
</evidence>
<evidence type="ECO:0000313" key="3">
    <source>
        <dbReference type="Proteomes" id="UP000670475"/>
    </source>
</evidence>
<dbReference type="AlphaFoldDB" id="A0A940MLL5"/>
<keyword evidence="3" id="KW-1185">Reference proteome</keyword>
<dbReference type="Pfam" id="PF01547">
    <property type="entry name" value="SBP_bac_1"/>
    <property type="match status" value="1"/>
</dbReference>
<feature type="chain" id="PRO_5038613718" evidence="1">
    <location>
        <begin position="32"/>
        <end position="436"/>
    </location>
</feature>
<keyword evidence="1" id="KW-0732">Signal</keyword>
<dbReference type="InterPro" id="IPR050490">
    <property type="entry name" value="Bact_solute-bd_prot1"/>
</dbReference>
<accession>A0A940MLL5</accession>
<feature type="signal peptide" evidence="1">
    <location>
        <begin position="1"/>
        <end position="31"/>
    </location>
</feature>
<dbReference type="SUPFAM" id="SSF53850">
    <property type="entry name" value="Periplasmic binding protein-like II"/>
    <property type="match status" value="1"/>
</dbReference>
<dbReference type="Proteomes" id="UP000670475">
    <property type="component" value="Unassembled WGS sequence"/>
</dbReference>
<reference evidence="2" key="1">
    <citation type="submission" date="2021-03" db="EMBL/GenBank/DDBJ databases">
        <title>Whole genome sequence of Streptomyces bomunensis MMS17-BM035.</title>
        <authorList>
            <person name="Lee J.H."/>
        </authorList>
    </citation>
    <scope>NUCLEOTIDE SEQUENCE</scope>
    <source>
        <strain evidence="2">MMS17-BM035</strain>
    </source>
</reference>